<evidence type="ECO:0000256" key="4">
    <source>
        <dbReference type="ARBA" id="ARBA00022982"/>
    </source>
</evidence>
<dbReference type="HAMAP" id="MF_00432">
    <property type="entry name" value="Cytb6_f_PetG"/>
    <property type="match status" value="1"/>
</dbReference>
<keyword evidence="7" id="KW-0793">Thylakoid</keyword>
<organism evidence="9 10">
    <name type="scientific">Aphanothece hegewaldii CCALA 016</name>
    <dbReference type="NCBI Taxonomy" id="2107694"/>
    <lineage>
        <taxon>Bacteria</taxon>
        <taxon>Bacillati</taxon>
        <taxon>Cyanobacteriota</taxon>
        <taxon>Cyanophyceae</taxon>
        <taxon>Oscillatoriophycideae</taxon>
        <taxon>Chroococcales</taxon>
        <taxon>Aphanothecaceae</taxon>
        <taxon>Aphanothece</taxon>
    </lineage>
</organism>
<name>A0A2T1LZY8_9CHRO</name>
<evidence type="ECO:0000256" key="6">
    <source>
        <dbReference type="ARBA" id="ARBA00023136"/>
    </source>
</evidence>
<accession>A0A2T1LZY8</accession>
<dbReference type="SUPFAM" id="SSF103446">
    <property type="entry name" value="PetG subunit of the cytochrome b6f complex"/>
    <property type="match status" value="1"/>
</dbReference>
<evidence type="ECO:0000256" key="5">
    <source>
        <dbReference type="ARBA" id="ARBA00022989"/>
    </source>
</evidence>
<comment type="subcellular location">
    <subcellularLocation>
        <location evidence="7">Cellular thylakoid membrane</location>
        <topology evidence="7">Single-pass membrane protein</topology>
    </subcellularLocation>
    <subcellularLocation>
        <location evidence="1">Membrane</location>
        <topology evidence="1">Single-pass membrane protein</topology>
    </subcellularLocation>
</comment>
<dbReference type="NCBIfam" id="NF001907">
    <property type="entry name" value="PRK00665.1"/>
    <property type="match status" value="1"/>
</dbReference>
<comment type="caution">
    <text evidence="9">The sequence shown here is derived from an EMBL/GenBank/DDBJ whole genome shotgun (WGS) entry which is preliminary data.</text>
</comment>
<dbReference type="RefSeq" id="WP_106456432.1">
    <property type="nucleotide sequence ID" value="NZ_PXOH01000006.1"/>
</dbReference>
<dbReference type="InterPro" id="IPR003683">
    <property type="entry name" value="Cyt_6/f_cplx_su5"/>
</dbReference>
<keyword evidence="4 7" id="KW-0249">Electron transport</keyword>
<dbReference type="Pfam" id="PF02529">
    <property type="entry name" value="PetG"/>
    <property type="match status" value="1"/>
</dbReference>
<evidence type="ECO:0000313" key="9">
    <source>
        <dbReference type="EMBL" id="PSF37994.1"/>
    </source>
</evidence>
<reference evidence="9 10" key="1">
    <citation type="submission" date="2018-03" db="EMBL/GenBank/DDBJ databases">
        <title>The ancient ancestry and fast evolution of plastids.</title>
        <authorList>
            <person name="Moore K.R."/>
            <person name="Magnabosco C."/>
            <person name="Momper L."/>
            <person name="Gold D.A."/>
            <person name="Bosak T."/>
            <person name="Fournier G.P."/>
        </authorList>
    </citation>
    <scope>NUCLEOTIDE SEQUENCE [LARGE SCALE GENOMIC DNA]</scope>
    <source>
        <strain evidence="9 10">CCALA 016</strain>
    </source>
</reference>
<dbReference type="EMBL" id="PXOH01000006">
    <property type="protein sequence ID" value="PSF37994.1"/>
    <property type="molecule type" value="Genomic_DNA"/>
</dbReference>
<keyword evidence="6 7" id="KW-0472">Membrane</keyword>
<proteinExistence type="inferred from homology"/>
<sequence length="38" mass="4246">MIEPLTLGIALGLIFITLTGLFFAAYMQYKRGKRLGID</sequence>
<evidence type="ECO:0000256" key="1">
    <source>
        <dbReference type="ARBA" id="ARBA00004167"/>
    </source>
</evidence>
<reference evidence="9 10" key="2">
    <citation type="submission" date="2018-03" db="EMBL/GenBank/DDBJ databases">
        <authorList>
            <person name="Keele B.F."/>
        </authorList>
    </citation>
    <scope>NUCLEOTIDE SEQUENCE [LARGE SCALE GENOMIC DNA]</scope>
    <source>
        <strain evidence="9 10">CCALA 016</strain>
    </source>
</reference>
<dbReference type="GO" id="GO:0017004">
    <property type="term" value="P:cytochrome complex assembly"/>
    <property type="evidence" value="ECO:0007669"/>
    <property type="project" value="UniProtKB-UniRule"/>
</dbReference>
<feature type="transmembrane region" description="Helical" evidence="8">
    <location>
        <begin position="6"/>
        <end position="26"/>
    </location>
</feature>
<dbReference type="GO" id="GO:0031676">
    <property type="term" value="C:plasma membrane-derived thylakoid membrane"/>
    <property type="evidence" value="ECO:0007669"/>
    <property type="project" value="UniProtKB-SubCell"/>
</dbReference>
<dbReference type="PIRSF" id="PIRSF000034">
    <property type="entry name" value="Cyt_b6-f_V"/>
    <property type="match status" value="1"/>
</dbReference>
<protein>
    <recommendedName>
        <fullName evidence="7">Cytochrome b6-f complex subunit 5</fullName>
    </recommendedName>
    <alternativeName>
        <fullName evidence="7">Cytochrome b6-f complex subunit PetG</fullName>
    </alternativeName>
    <alternativeName>
        <fullName evidence="7">Cytochrome b6-f complex subunit V</fullName>
    </alternativeName>
</protein>
<gene>
    <name evidence="7" type="primary">petG</name>
    <name evidence="9" type="ORF">C7H19_07325</name>
</gene>
<dbReference type="Proteomes" id="UP000239001">
    <property type="component" value="Unassembled WGS sequence"/>
</dbReference>
<dbReference type="AlphaFoldDB" id="A0A2T1LZY8"/>
<keyword evidence="2 7" id="KW-0813">Transport</keyword>
<dbReference type="OrthoDB" id="428448at2"/>
<dbReference type="GO" id="GO:0009512">
    <property type="term" value="C:cytochrome b6f complex"/>
    <property type="evidence" value="ECO:0007669"/>
    <property type="project" value="InterPro"/>
</dbReference>
<dbReference type="InterPro" id="IPR036099">
    <property type="entry name" value="Cyt_6/f_cplx_su5_sf"/>
</dbReference>
<keyword evidence="10" id="KW-1185">Reference proteome</keyword>
<evidence type="ECO:0000256" key="3">
    <source>
        <dbReference type="ARBA" id="ARBA00022692"/>
    </source>
</evidence>
<evidence type="ECO:0000256" key="7">
    <source>
        <dbReference type="HAMAP-Rule" id="MF_00432"/>
    </source>
</evidence>
<keyword evidence="7" id="KW-0602">Photosynthesis</keyword>
<evidence type="ECO:0000256" key="2">
    <source>
        <dbReference type="ARBA" id="ARBA00022448"/>
    </source>
</evidence>
<keyword evidence="5 7" id="KW-1133">Transmembrane helix</keyword>
<comment type="similarity">
    <text evidence="7">Belongs to the PetG family.</text>
</comment>
<evidence type="ECO:0000256" key="8">
    <source>
        <dbReference type="SAM" id="Phobius"/>
    </source>
</evidence>
<comment type="function">
    <text evidence="7">Component of the cytochrome b6-f complex, which mediates electron transfer between photosystem II (PSII) and photosystem I (PSI), cyclic electron flow around PSI, and state transitions. PetG is required for either the stability or assembly of the cytochrome b6-f complex.</text>
</comment>
<comment type="subunit">
    <text evidence="7">The 4 large subunits of the cytochrome b6-f complex are cytochrome b6, subunit IV (17 kDa polypeptide, PetD), cytochrome f and the Rieske protein, while the 4 small subunits are PetG, PetL, PetM and PetN. The complex functions as a dimer.</text>
</comment>
<evidence type="ECO:0000313" key="10">
    <source>
        <dbReference type="Proteomes" id="UP000239001"/>
    </source>
</evidence>
<dbReference type="GO" id="GO:0015979">
    <property type="term" value="P:photosynthesis"/>
    <property type="evidence" value="ECO:0007669"/>
    <property type="project" value="UniProtKB-KW"/>
</dbReference>
<keyword evidence="3 7" id="KW-0812">Transmembrane</keyword>